<organism evidence="1 2">
    <name type="scientific">Scylla paramamosain</name>
    <name type="common">Mud crab</name>
    <dbReference type="NCBI Taxonomy" id="85552"/>
    <lineage>
        <taxon>Eukaryota</taxon>
        <taxon>Metazoa</taxon>
        <taxon>Ecdysozoa</taxon>
        <taxon>Arthropoda</taxon>
        <taxon>Crustacea</taxon>
        <taxon>Multicrustacea</taxon>
        <taxon>Malacostraca</taxon>
        <taxon>Eumalacostraca</taxon>
        <taxon>Eucarida</taxon>
        <taxon>Decapoda</taxon>
        <taxon>Pleocyemata</taxon>
        <taxon>Brachyura</taxon>
        <taxon>Eubrachyura</taxon>
        <taxon>Portunoidea</taxon>
        <taxon>Portunidae</taxon>
        <taxon>Portuninae</taxon>
        <taxon>Scylla</taxon>
    </lineage>
</organism>
<evidence type="ECO:0000313" key="2">
    <source>
        <dbReference type="Proteomes" id="UP001487740"/>
    </source>
</evidence>
<name>A0AAW0TA81_SCYPA</name>
<accession>A0AAW0TA81</accession>
<sequence>MVPFPPSHPHTQASHLMLLCGAGGGRGRGAVVRCCGGFEDRQSDRLTPLFYLKPSHLPWRWWAGPGPSEGPG</sequence>
<protein>
    <submittedName>
        <fullName evidence="1">Uncharacterized protein</fullName>
    </submittedName>
</protein>
<gene>
    <name evidence="1" type="ORF">O3P69_014260</name>
</gene>
<dbReference type="AlphaFoldDB" id="A0AAW0TA81"/>
<proteinExistence type="predicted"/>
<dbReference type="Proteomes" id="UP001487740">
    <property type="component" value="Unassembled WGS sequence"/>
</dbReference>
<keyword evidence="2" id="KW-1185">Reference proteome</keyword>
<reference evidence="1 2" key="1">
    <citation type="submission" date="2023-03" db="EMBL/GenBank/DDBJ databases">
        <title>High-quality genome of Scylla paramamosain provides insights in environmental adaptation.</title>
        <authorList>
            <person name="Zhang L."/>
        </authorList>
    </citation>
    <scope>NUCLEOTIDE SEQUENCE [LARGE SCALE GENOMIC DNA]</scope>
    <source>
        <strain evidence="1">LZ_2023a</strain>
        <tissue evidence="1">Muscle</tissue>
    </source>
</reference>
<dbReference type="EMBL" id="JARAKH010000034">
    <property type="protein sequence ID" value="KAK8384559.1"/>
    <property type="molecule type" value="Genomic_DNA"/>
</dbReference>
<comment type="caution">
    <text evidence="1">The sequence shown here is derived from an EMBL/GenBank/DDBJ whole genome shotgun (WGS) entry which is preliminary data.</text>
</comment>
<evidence type="ECO:0000313" key="1">
    <source>
        <dbReference type="EMBL" id="KAK8384559.1"/>
    </source>
</evidence>